<dbReference type="InterPro" id="IPR023393">
    <property type="entry name" value="START-like_dom_sf"/>
</dbReference>
<comment type="caution">
    <text evidence="1">The sequence shown here is derived from an EMBL/GenBank/DDBJ whole genome shotgun (WGS) entry which is preliminary data.</text>
</comment>
<organism evidence="1 2">
    <name type="scientific">Algivirga pacifica</name>
    <dbReference type="NCBI Taxonomy" id="1162670"/>
    <lineage>
        <taxon>Bacteria</taxon>
        <taxon>Pseudomonadati</taxon>
        <taxon>Bacteroidota</taxon>
        <taxon>Cytophagia</taxon>
        <taxon>Cytophagales</taxon>
        <taxon>Flammeovirgaceae</taxon>
        <taxon>Algivirga</taxon>
    </lineage>
</organism>
<keyword evidence="2" id="KW-1185">Reference proteome</keyword>
<protein>
    <recommendedName>
        <fullName evidence="3">Ligand-binding SRPBCC domain-containing protein</fullName>
    </recommendedName>
</protein>
<name>A0ABP9DBK6_9BACT</name>
<dbReference type="Gene3D" id="3.30.530.20">
    <property type="match status" value="1"/>
</dbReference>
<gene>
    <name evidence="1" type="ORF">GCM10023331_20610</name>
</gene>
<reference evidence="2" key="1">
    <citation type="journal article" date="2019" name="Int. J. Syst. Evol. Microbiol.">
        <title>The Global Catalogue of Microorganisms (GCM) 10K type strain sequencing project: providing services to taxonomists for standard genome sequencing and annotation.</title>
        <authorList>
            <consortium name="The Broad Institute Genomics Platform"/>
            <consortium name="The Broad Institute Genome Sequencing Center for Infectious Disease"/>
            <person name="Wu L."/>
            <person name="Ma J."/>
        </authorList>
    </citation>
    <scope>NUCLEOTIDE SEQUENCE [LARGE SCALE GENOMIC DNA]</scope>
    <source>
        <strain evidence="2">JCM 18326</strain>
    </source>
</reference>
<dbReference type="EMBL" id="BAABJX010000032">
    <property type="protein sequence ID" value="GAA4835257.1"/>
    <property type="molecule type" value="Genomic_DNA"/>
</dbReference>
<proteinExistence type="predicted"/>
<accession>A0ABP9DBK6</accession>
<dbReference type="Proteomes" id="UP001500298">
    <property type="component" value="Unassembled WGS sequence"/>
</dbReference>
<dbReference type="SUPFAM" id="SSF55961">
    <property type="entry name" value="Bet v1-like"/>
    <property type="match status" value="1"/>
</dbReference>
<evidence type="ECO:0000313" key="2">
    <source>
        <dbReference type="Proteomes" id="UP001500298"/>
    </source>
</evidence>
<sequence length="145" mass="17013">MHFEVATQVKQPYEQVWKGFNQTLFNQLAPPFPKLEVKQFEGCETGDRVALSLDFLLFRQNWISVVTEQQHLHGEIYFVDKGDKLPLGLTEWKHKHRLIRHGEHTVIVDDVTYTTGSSIMDLLLFPAMYGQFLYRKPIYKKVFAL</sequence>
<evidence type="ECO:0008006" key="3">
    <source>
        <dbReference type="Google" id="ProtNLM"/>
    </source>
</evidence>
<evidence type="ECO:0000313" key="1">
    <source>
        <dbReference type="EMBL" id="GAA4835257.1"/>
    </source>
</evidence>